<dbReference type="Gene3D" id="3.20.20.190">
    <property type="entry name" value="Phosphatidylinositol (PI) phosphodiesterase"/>
    <property type="match status" value="1"/>
</dbReference>
<dbReference type="PROSITE" id="PS51704">
    <property type="entry name" value="GP_PDE"/>
    <property type="match status" value="1"/>
</dbReference>
<dbReference type="PANTHER" id="PTHR46211:SF1">
    <property type="entry name" value="GLYCEROPHOSPHODIESTER PHOSPHODIESTERASE, CYTOPLASMIC"/>
    <property type="match status" value="1"/>
</dbReference>
<dbReference type="Pfam" id="PF03009">
    <property type="entry name" value="GDPD"/>
    <property type="match status" value="1"/>
</dbReference>
<gene>
    <name evidence="1" type="ORF">STSU_008530</name>
</gene>
<evidence type="ECO:0000313" key="2">
    <source>
        <dbReference type="Proteomes" id="UP000005940"/>
    </source>
</evidence>
<name>I2N771_STRT9</name>
<evidence type="ECO:0000313" key="1">
    <source>
        <dbReference type="EMBL" id="QKM67209.1"/>
    </source>
</evidence>
<sequence>MTTSTRPPGTADGARRRTVAAVAHRGDPYRVRENTLASLRSAVAHGASAVEVDVRLTSDGVPVLLHDATLKRLWRHDVRLAGLTRARVAELTGGGVPSLAEALELLGADGGCRVMLDLPGADRAAVRAVVDTVRVCGAADRAYYCAGPATMLAVREADPAAEIALTWTSLAPPRRVLLDALGPRTLNYRFGLVSRALTDRVHADGLLVSAWTADTRRTMRALVAAGVDSITTNRVAVLRSVLDAPPPGAAHRRRTR</sequence>
<dbReference type="SUPFAM" id="SSF51695">
    <property type="entry name" value="PLC-like phosphodiesterases"/>
    <property type="match status" value="1"/>
</dbReference>
<reference evidence="1 2" key="1">
    <citation type="journal article" date="2012" name="J. Bacteriol.">
        <title>Draft genome of Streptomyces tsukubaensis NRRL 18488, the producer of the clinically important immunosuppressant tacrolimus (FK506).</title>
        <authorList>
            <person name="Barreiro C."/>
            <person name="Prieto C."/>
            <person name="Sola-Landa A."/>
            <person name="Solera E."/>
            <person name="Martinez-Castro M."/>
            <person name="Perez-Redondo R."/>
            <person name="Garcia-Estrada C."/>
            <person name="Aparicio J.F."/>
            <person name="Fernandez-Martinez L.T."/>
            <person name="Santos-Aberturas J."/>
            <person name="Salehi-Najafabadi Z."/>
            <person name="Rodriguez-Garcia A."/>
            <person name="Tauch A."/>
            <person name="Martin J.F."/>
        </authorList>
    </citation>
    <scope>NUCLEOTIDE SEQUENCE [LARGE SCALE GENOMIC DNA]</scope>
    <source>
        <strain evidence="2">DSM 42081 / NBRC 108919 / NRRL 18488 / 9993</strain>
    </source>
</reference>
<keyword evidence="2" id="KW-1185">Reference proteome</keyword>
<accession>I2N771</accession>
<dbReference type="RefSeq" id="WP_006346270.1">
    <property type="nucleotide sequence ID" value="NZ_CP029159.1"/>
</dbReference>
<dbReference type="Proteomes" id="UP000005940">
    <property type="component" value="Chromosome"/>
</dbReference>
<organism evidence="1 2">
    <name type="scientific">Streptomyces tsukubensis (strain DSM 42081 / NBRC 108919 / NRRL 18488 / 9993)</name>
    <dbReference type="NCBI Taxonomy" id="1114943"/>
    <lineage>
        <taxon>Bacteria</taxon>
        <taxon>Bacillati</taxon>
        <taxon>Actinomycetota</taxon>
        <taxon>Actinomycetes</taxon>
        <taxon>Kitasatosporales</taxon>
        <taxon>Streptomycetaceae</taxon>
        <taxon>Streptomyces</taxon>
    </lineage>
</organism>
<dbReference type="EMBL" id="CP029159">
    <property type="protein sequence ID" value="QKM67209.1"/>
    <property type="molecule type" value="Genomic_DNA"/>
</dbReference>
<dbReference type="InterPro" id="IPR030395">
    <property type="entry name" value="GP_PDE_dom"/>
</dbReference>
<dbReference type="GO" id="GO:0006629">
    <property type="term" value="P:lipid metabolic process"/>
    <property type="evidence" value="ECO:0007669"/>
    <property type="project" value="InterPro"/>
</dbReference>
<dbReference type="InterPro" id="IPR017946">
    <property type="entry name" value="PLC-like_Pdiesterase_TIM-brl"/>
</dbReference>
<dbReference type="CDD" id="cd08556">
    <property type="entry name" value="GDPD"/>
    <property type="match status" value="1"/>
</dbReference>
<dbReference type="PANTHER" id="PTHR46211">
    <property type="entry name" value="GLYCEROPHOSPHORYL DIESTER PHOSPHODIESTERASE"/>
    <property type="match status" value="1"/>
</dbReference>
<protein>
    <submittedName>
        <fullName evidence="1">Glycerophosphodiester phosphodiesterase</fullName>
    </submittedName>
</protein>
<dbReference type="AlphaFoldDB" id="I2N771"/>
<proteinExistence type="predicted"/>
<dbReference type="GO" id="GO:0008081">
    <property type="term" value="F:phosphoric diester hydrolase activity"/>
    <property type="evidence" value="ECO:0007669"/>
    <property type="project" value="InterPro"/>
</dbReference>